<dbReference type="EMBL" id="JANPWB010000005">
    <property type="protein sequence ID" value="KAJ1190084.1"/>
    <property type="molecule type" value="Genomic_DNA"/>
</dbReference>
<evidence type="ECO:0000313" key="1">
    <source>
        <dbReference type="EMBL" id="KAJ1190084.1"/>
    </source>
</evidence>
<name>A0AAV7UM47_PLEWA</name>
<comment type="caution">
    <text evidence="1">The sequence shown here is derived from an EMBL/GenBank/DDBJ whole genome shotgun (WGS) entry which is preliminary data.</text>
</comment>
<proteinExistence type="predicted"/>
<accession>A0AAV7UM47</accession>
<gene>
    <name evidence="1" type="ORF">NDU88_006823</name>
</gene>
<dbReference type="AlphaFoldDB" id="A0AAV7UM47"/>
<dbReference type="Proteomes" id="UP001066276">
    <property type="component" value="Chromosome 3_1"/>
</dbReference>
<reference evidence="1" key="1">
    <citation type="journal article" date="2022" name="bioRxiv">
        <title>Sequencing and chromosome-scale assembly of the giantPleurodeles waltlgenome.</title>
        <authorList>
            <person name="Brown T."/>
            <person name="Elewa A."/>
            <person name="Iarovenko S."/>
            <person name="Subramanian E."/>
            <person name="Araus A.J."/>
            <person name="Petzold A."/>
            <person name="Susuki M."/>
            <person name="Suzuki K.-i.T."/>
            <person name="Hayashi T."/>
            <person name="Toyoda A."/>
            <person name="Oliveira C."/>
            <person name="Osipova E."/>
            <person name="Leigh N.D."/>
            <person name="Simon A."/>
            <person name="Yun M.H."/>
        </authorList>
    </citation>
    <scope>NUCLEOTIDE SEQUENCE</scope>
    <source>
        <strain evidence="1">20211129_DDA</strain>
        <tissue evidence="1">Liver</tissue>
    </source>
</reference>
<sequence>MHYCCSVGAEAAQYECSARLLNNSRDTIAEMARKGNIAWLQTAATRSKCKSQYNEEELGVLEEWAGEVRFLSRRGPVRRFLSWRGPVQRFFSRRGPVQRFLSRRGPVQQCFSRRGPVQRCFSRRGPVQRFLSRRGPVQRFLSRRGPVQRFLSWRGPVQRCFSRQGPVQRFLSRRGALFSGASHGGALFSGACPVFLGSQTWPRLPAQSPSDVAVAGPSCDGVLGPWVSSVTPGMGLVGPSWPARLLPDFSALLPLPSFAEALWPLPPFDDVAGDGARLLSLVAAVSGLSRRPLVFFVLFPRGGLAVPLLLADVPALGAGGLQ</sequence>
<protein>
    <submittedName>
        <fullName evidence="1">Uncharacterized protein</fullName>
    </submittedName>
</protein>
<keyword evidence="2" id="KW-1185">Reference proteome</keyword>
<organism evidence="1 2">
    <name type="scientific">Pleurodeles waltl</name>
    <name type="common">Iberian ribbed newt</name>
    <dbReference type="NCBI Taxonomy" id="8319"/>
    <lineage>
        <taxon>Eukaryota</taxon>
        <taxon>Metazoa</taxon>
        <taxon>Chordata</taxon>
        <taxon>Craniata</taxon>
        <taxon>Vertebrata</taxon>
        <taxon>Euteleostomi</taxon>
        <taxon>Amphibia</taxon>
        <taxon>Batrachia</taxon>
        <taxon>Caudata</taxon>
        <taxon>Salamandroidea</taxon>
        <taxon>Salamandridae</taxon>
        <taxon>Pleurodelinae</taxon>
        <taxon>Pleurodeles</taxon>
    </lineage>
</organism>
<evidence type="ECO:0000313" key="2">
    <source>
        <dbReference type="Proteomes" id="UP001066276"/>
    </source>
</evidence>